<gene>
    <name evidence="4" type="ORF">H9716_10110</name>
</gene>
<protein>
    <submittedName>
        <fullName evidence="4">Prolyl oligopeptidase family serine peptidase</fullName>
    </submittedName>
</protein>
<dbReference type="InterPro" id="IPR029058">
    <property type="entry name" value="AB_hydrolase_fold"/>
</dbReference>
<comment type="caution">
    <text evidence="4">The sequence shown here is derived from an EMBL/GenBank/DDBJ whole genome shotgun (WGS) entry which is preliminary data.</text>
</comment>
<sequence>MLISTEHHYYSSVSTFYVQPGSKIMFIGKHRWLLKNEPKGENGDCLVSMEDLNQLFSPDWTSACENGRVRITVPGMEIECTEGSSTVTVKKDVDNRQVDIKTPVQNVDGQIYIPVQGFFTAVCGANCAQRDNFYMVSDTKTEIHPKEDFLHMHNISLDNKKYGYFYEAFWYEPAKRIVPYRLYVPSTYQKGTPQKMIVALHGANSDHHVVFERGDGKLALLAEERGYLILAVNGLFHRSFYGYCYPTSGGVNSNFKGPKDNPLQLTDLQFAQRKMSQECVFAQIEKVMEDYTIDKDHVYMMGNSMGGAGTIWLAGQRPQMFKAISPSGGNVSPDYFDVTSIKDVPTLFVVGTEDEFGACHQDAAAKRFKEGGCDYQMYRVGGGNHSFGWTYALDKSFDFFDQHQ</sequence>
<dbReference type="PANTHER" id="PTHR43037">
    <property type="entry name" value="UNNAMED PRODUCT-RELATED"/>
    <property type="match status" value="1"/>
</dbReference>
<feature type="domain" description="Peptidase S9 prolyl oligopeptidase catalytic" evidence="3">
    <location>
        <begin position="281"/>
        <end position="337"/>
    </location>
</feature>
<reference evidence="4" key="1">
    <citation type="journal article" date="2021" name="PeerJ">
        <title>Extensive microbial diversity within the chicken gut microbiome revealed by metagenomics and culture.</title>
        <authorList>
            <person name="Gilroy R."/>
            <person name="Ravi A."/>
            <person name="Getino M."/>
            <person name="Pursley I."/>
            <person name="Horton D.L."/>
            <person name="Alikhan N.F."/>
            <person name="Baker D."/>
            <person name="Gharbi K."/>
            <person name="Hall N."/>
            <person name="Watson M."/>
            <person name="Adriaenssens E.M."/>
            <person name="Foster-Nyarko E."/>
            <person name="Jarju S."/>
            <person name="Secka A."/>
            <person name="Antonio M."/>
            <person name="Oren A."/>
            <person name="Chaudhuri R.R."/>
            <person name="La Ragione R."/>
            <person name="Hildebrand F."/>
            <person name="Pallen M.J."/>
        </authorList>
    </citation>
    <scope>NUCLEOTIDE SEQUENCE</scope>
    <source>
        <strain evidence="4">CHK188-4685</strain>
    </source>
</reference>
<dbReference type="GO" id="GO:0008236">
    <property type="term" value="F:serine-type peptidase activity"/>
    <property type="evidence" value="ECO:0007669"/>
    <property type="project" value="InterPro"/>
</dbReference>
<dbReference type="Pfam" id="PF00326">
    <property type="entry name" value="Peptidase_S9"/>
    <property type="match status" value="1"/>
</dbReference>
<organism evidence="4 5">
    <name type="scientific">Candidatus Enterocloster faecavium</name>
    <dbReference type="NCBI Taxonomy" id="2838560"/>
    <lineage>
        <taxon>Bacteria</taxon>
        <taxon>Bacillati</taxon>
        <taxon>Bacillota</taxon>
        <taxon>Clostridia</taxon>
        <taxon>Lachnospirales</taxon>
        <taxon>Lachnospiraceae</taxon>
        <taxon>Enterocloster</taxon>
    </lineage>
</organism>
<evidence type="ECO:0000256" key="1">
    <source>
        <dbReference type="ARBA" id="ARBA00022729"/>
    </source>
</evidence>
<keyword evidence="2" id="KW-0378">Hydrolase</keyword>
<proteinExistence type="predicted"/>
<dbReference type="SUPFAM" id="SSF53474">
    <property type="entry name" value="alpha/beta-Hydrolases"/>
    <property type="match status" value="1"/>
</dbReference>
<reference evidence="4" key="2">
    <citation type="submission" date="2021-04" db="EMBL/GenBank/DDBJ databases">
        <authorList>
            <person name="Gilroy R."/>
        </authorList>
    </citation>
    <scope>NUCLEOTIDE SEQUENCE</scope>
    <source>
        <strain evidence="4">CHK188-4685</strain>
    </source>
</reference>
<evidence type="ECO:0000313" key="5">
    <source>
        <dbReference type="Proteomes" id="UP000886804"/>
    </source>
</evidence>
<accession>A0A9D2RLD9</accession>
<evidence type="ECO:0000313" key="4">
    <source>
        <dbReference type="EMBL" id="HJB08194.1"/>
    </source>
</evidence>
<dbReference type="EMBL" id="DWYS01000121">
    <property type="protein sequence ID" value="HJB08194.1"/>
    <property type="molecule type" value="Genomic_DNA"/>
</dbReference>
<name>A0A9D2RLD9_9FIRM</name>
<dbReference type="Gene3D" id="3.40.50.1820">
    <property type="entry name" value="alpha/beta hydrolase"/>
    <property type="match status" value="1"/>
</dbReference>
<dbReference type="GO" id="GO:0006508">
    <property type="term" value="P:proteolysis"/>
    <property type="evidence" value="ECO:0007669"/>
    <property type="project" value="InterPro"/>
</dbReference>
<dbReference type="PANTHER" id="PTHR43037:SF5">
    <property type="entry name" value="FERULOYL ESTERASE"/>
    <property type="match status" value="1"/>
</dbReference>
<evidence type="ECO:0000259" key="3">
    <source>
        <dbReference type="Pfam" id="PF00326"/>
    </source>
</evidence>
<dbReference type="InterPro" id="IPR050955">
    <property type="entry name" value="Plant_Biomass_Hydrol_Est"/>
</dbReference>
<dbReference type="Proteomes" id="UP000886804">
    <property type="component" value="Unassembled WGS sequence"/>
</dbReference>
<evidence type="ECO:0000256" key="2">
    <source>
        <dbReference type="ARBA" id="ARBA00022801"/>
    </source>
</evidence>
<dbReference type="InterPro" id="IPR001375">
    <property type="entry name" value="Peptidase_S9_cat"/>
</dbReference>
<dbReference type="AlphaFoldDB" id="A0A9D2RLD9"/>
<keyword evidence="1" id="KW-0732">Signal</keyword>